<keyword evidence="1" id="KW-0378">Hydrolase</keyword>
<evidence type="ECO:0000256" key="1">
    <source>
        <dbReference type="ARBA" id="ARBA00022825"/>
    </source>
</evidence>
<evidence type="ECO:0000259" key="2">
    <source>
        <dbReference type="Pfam" id="PF20280"/>
    </source>
</evidence>
<dbReference type="Pfam" id="PF13365">
    <property type="entry name" value="Trypsin_2"/>
    <property type="match status" value="1"/>
</dbReference>
<organism evidence="3 4">
    <name type="scientific">Bacillus wiedmannii</name>
    <dbReference type="NCBI Taxonomy" id="1890302"/>
    <lineage>
        <taxon>Bacteria</taxon>
        <taxon>Bacillati</taxon>
        <taxon>Bacillota</taxon>
        <taxon>Bacilli</taxon>
        <taxon>Bacillales</taxon>
        <taxon>Bacillaceae</taxon>
        <taxon>Bacillus</taxon>
        <taxon>Bacillus cereus group</taxon>
    </lineage>
</organism>
<proteinExistence type="predicted"/>
<dbReference type="Gene3D" id="2.40.10.120">
    <property type="match status" value="1"/>
</dbReference>
<feature type="domain" description="ABC-three component systems C-terminal" evidence="2">
    <location>
        <begin position="192"/>
        <end position="409"/>
    </location>
</feature>
<keyword evidence="1" id="KW-0720">Serine protease</keyword>
<dbReference type="Proteomes" id="UP000222503">
    <property type="component" value="Unassembled WGS sequence"/>
</dbReference>
<keyword evidence="1" id="KW-0645">Protease</keyword>
<evidence type="ECO:0000313" key="4">
    <source>
        <dbReference type="Proteomes" id="UP000222503"/>
    </source>
</evidence>
<sequence>MERIRALTVKINGLDTNGSGLIYHYGDNDNKYILTAHHCLTRNKDKRTFNDAEHQKVEIYDIKGEKFEILKIYSPTDFTDIAVIAVKSSNDYPSVAIKTPESNKKYIFSGFPEYLDGNDDEVESLEGKVSGVDYKSITLTNEGALNDYQGDAKENTVGFSGSGIYEFENNQVCLIGILVSLKAEGQHGKLKGISIDIVNQFIKGIGLKELTPALLKDFNRYYPLLEEEIGQKYKLILHKYKIELNAFTPEQIFTKLNRKLYIPFNSSPDILNLDLWNGWLNILFIVALWRKKDTTKIPIDKYIKIDIEEGPGNRFYFTQSKNIGDVISEIFDTQGQVVYEEIREGDLVFINSKSFFGKKILKPEDFKSIIPHIDCIDQYGYQKGIEDISNPNNIKEFSIIHLAHLKDEIQNTLFSCEICNKKLPEVEQELISCLESILLDLNNHTFKREEEVTYEITN</sequence>
<dbReference type="AlphaFoldDB" id="A0A2A8CMJ3"/>
<comment type="caution">
    <text evidence="3">The sequence shown here is derived from an EMBL/GenBank/DDBJ whole genome shotgun (WGS) entry which is preliminary data.</text>
</comment>
<dbReference type="InterPro" id="IPR009003">
    <property type="entry name" value="Peptidase_S1_PA"/>
</dbReference>
<gene>
    <name evidence="3" type="ORF">COI65_16720</name>
</gene>
<dbReference type="InterPro" id="IPR046916">
    <property type="entry name" value="ABC-3C_CTD4"/>
</dbReference>
<evidence type="ECO:0000313" key="3">
    <source>
        <dbReference type="EMBL" id="PHG59831.1"/>
    </source>
</evidence>
<reference evidence="3 4" key="1">
    <citation type="submission" date="2017-09" db="EMBL/GenBank/DDBJ databases">
        <title>Large-scale bioinformatics analysis of Bacillus genomes uncovers conserved roles of natural products in bacterial physiology.</title>
        <authorList>
            <consortium name="Agbiome Team Llc"/>
            <person name="Bleich R.M."/>
            <person name="Grubbs K.J."/>
            <person name="Santa Maria K.C."/>
            <person name="Allen S.E."/>
            <person name="Farag S."/>
            <person name="Shank E.A."/>
            <person name="Bowers A."/>
        </authorList>
    </citation>
    <scope>NUCLEOTIDE SEQUENCE [LARGE SCALE GENOMIC DNA]</scope>
    <source>
        <strain evidence="3 4">AFS029838</strain>
    </source>
</reference>
<name>A0A2A8CMJ3_9BACI</name>
<dbReference type="RefSeq" id="WP_098088916.1">
    <property type="nucleotide sequence ID" value="NZ_NUBG01000005.1"/>
</dbReference>
<dbReference type="EMBL" id="NUUQ01000022">
    <property type="protein sequence ID" value="PHG59831.1"/>
    <property type="molecule type" value="Genomic_DNA"/>
</dbReference>
<dbReference type="Pfam" id="PF20280">
    <property type="entry name" value="CTD4"/>
    <property type="match status" value="1"/>
</dbReference>
<dbReference type="SUPFAM" id="SSF50494">
    <property type="entry name" value="Trypsin-like serine proteases"/>
    <property type="match status" value="1"/>
</dbReference>
<protein>
    <recommendedName>
        <fullName evidence="2">ABC-three component systems C-terminal domain-containing protein</fullName>
    </recommendedName>
</protein>
<accession>A0A2A8CMJ3</accession>
<dbReference type="GO" id="GO:0008236">
    <property type="term" value="F:serine-type peptidase activity"/>
    <property type="evidence" value="ECO:0007669"/>
    <property type="project" value="UniProtKB-KW"/>
</dbReference>